<dbReference type="InterPro" id="IPR002575">
    <property type="entry name" value="Aminoglycoside_PTrfase"/>
</dbReference>
<dbReference type="AlphaFoldDB" id="A0A7W7GVF4"/>
<keyword evidence="3" id="KW-0808">Transferase</keyword>
<reference evidence="3 4" key="1">
    <citation type="submission" date="2020-08" db="EMBL/GenBank/DDBJ databases">
        <title>Sequencing the genomes of 1000 actinobacteria strains.</title>
        <authorList>
            <person name="Klenk H.-P."/>
        </authorList>
    </citation>
    <scope>NUCLEOTIDE SEQUENCE [LARGE SCALE GENOMIC DNA]</scope>
    <source>
        <strain evidence="3 4">DSM 45809</strain>
    </source>
</reference>
<dbReference type="PANTHER" id="PTHR40086">
    <property type="entry name" value="PHOSPHOTRANSFERASE YTMP-RELATED"/>
    <property type="match status" value="1"/>
</dbReference>
<dbReference type="PANTHER" id="PTHR40086:SF1">
    <property type="entry name" value="CELL CYCLE REGULATOR CCRZ"/>
    <property type="match status" value="1"/>
</dbReference>
<dbReference type="Pfam" id="PF01636">
    <property type="entry name" value="APH"/>
    <property type="match status" value="1"/>
</dbReference>
<keyword evidence="4" id="KW-1185">Reference proteome</keyword>
<feature type="domain" description="Aminoglycoside phosphotransferase" evidence="2">
    <location>
        <begin position="34"/>
        <end position="242"/>
    </location>
</feature>
<dbReference type="InterPro" id="IPR011009">
    <property type="entry name" value="Kinase-like_dom_sf"/>
</dbReference>
<dbReference type="GO" id="GO:0016740">
    <property type="term" value="F:transferase activity"/>
    <property type="evidence" value="ECO:0007669"/>
    <property type="project" value="UniProtKB-KW"/>
</dbReference>
<sequence>MSADDRLTGTLESLGLGPETGVTPFPDTPTPWATTYAITAGAVELVARLVTLRLSDAADIRAEFEVARLLGEHGLAPEVRHADPAAGVLVMDRVADAANVRAPALWQVVTLARTLRRLHAVPLDSLTETSRLHTRKRITASTTVTALTDGLPRLAIYPEAIERFEFLREALQRLGVPERLCHHDLNPGNVLFDGSRAWLIDFDHAEAGDPLFDVATALLSFGLDETLRAAFLETYFGRPATGPESARLELLTCLMLLRYGIFALSLLPAGMRDQLSGWTPEMVGDQPFDFAPLDGESRDWLVFRLSLSFVHAGLARFAAEPAVRALETLGLREPSLAGAR</sequence>
<name>A0A7W7GVF4_9ACTN</name>
<protein>
    <submittedName>
        <fullName evidence="3">Aminoglycoside phosphotransferase</fullName>
    </submittedName>
</protein>
<dbReference type="Gene3D" id="3.90.1200.10">
    <property type="match status" value="1"/>
</dbReference>
<gene>
    <name evidence="3" type="ORF">BJY16_002507</name>
</gene>
<dbReference type="EMBL" id="JACHNB010000001">
    <property type="protein sequence ID" value="MBB4739048.1"/>
    <property type="molecule type" value="Genomic_DNA"/>
</dbReference>
<evidence type="ECO:0000313" key="4">
    <source>
        <dbReference type="Proteomes" id="UP000546162"/>
    </source>
</evidence>
<evidence type="ECO:0000259" key="2">
    <source>
        <dbReference type="Pfam" id="PF01636"/>
    </source>
</evidence>
<proteinExistence type="predicted"/>
<comment type="caution">
    <text evidence="3">The sequence shown here is derived from an EMBL/GenBank/DDBJ whole genome shotgun (WGS) entry which is preliminary data.</text>
</comment>
<dbReference type="Proteomes" id="UP000546162">
    <property type="component" value="Unassembled WGS sequence"/>
</dbReference>
<dbReference type="InterPro" id="IPR052077">
    <property type="entry name" value="CcrZ_PhaseVar_Mediator"/>
</dbReference>
<organism evidence="3 4">
    <name type="scientific">Actinoplanes octamycinicus</name>
    <dbReference type="NCBI Taxonomy" id="135948"/>
    <lineage>
        <taxon>Bacteria</taxon>
        <taxon>Bacillati</taxon>
        <taxon>Actinomycetota</taxon>
        <taxon>Actinomycetes</taxon>
        <taxon>Micromonosporales</taxon>
        <taxon>Micromonosporaceae</taxon>
        <taxon>Actinoplanes</taxon>
    </lineage>
</organism>
<dbReference type="SUPFAM" id="SSF56112">
    <property type="entry name" value="Protein kinase-like (PK-like)"/>
    <property type="match status" value="1"/>
</dbReference>
<evidence type="ECO:0000313" key="3">
    <source>
        <dbReference type="EMBL" id="MBB4739048.1"/>
    </source>
</evidence>
<feature type="region of interest" description="Disordered" evidence="1">
    <location>
        <begin position="1"/>
        <end position="25"/>
    </location>
</feature>
<dbReference type="RefSeq" id="WP_185039640.1">
    <property type="nucleotide sequence ID" value="NZ_BAABFG010000005.1"/>
</dbReference>
<accession>A0A7W7GVF4</accession>
<evidence type="ECO:0000256" key="1">
    <source>
        <dbReference type="SAM" id="MobiDB-lite"/>
    </source>
</evidence>